<keyword evidence="2" id="KW-1185">Reference proteome</keyword>
<dbReference type="AlphaFoldDB" id="A0AAD5XLQ9"/>
<comment type="caution">
    <text evidence="1">The sequence shown here is derived from an EMBL/GenBank/DDBJ whole genome shotgun (WGS) entry which is preliminary data.</text>
</comment>
<protein>
    <submittedName>
        <fullName evidence="1">Uncharacterized protein</fullName>
    </submittedName>
</protein>
<dbReference type="EMBL" id="JADGJQ010000044">
    <property type="protein sequence ID" value="KAJ3176127.1"/>
    <property type="molecule type" value="Genomic_DNA"/>
</dbReference>
<accession>A0AAD5XLQ9</accession>
<evidence type="ECO:0000313" key="1">
    <source>
        <dbReference type="EMBL" id="KAJ3176127.1"/>
    </source>
</evidence>
<gene>
    <name evidence="1" type="ORF">HDU87_005504</name>
</gene>
<evidence type="ECO:0000313" key="2">
    <source>
        <dbReference type="Proteomes" id="UP001212152"/>
    </source>
</evidence>
<sequence length="98" mass="11195">MAHIVQLFEKEGKTPLIRGAGPILNIILEDSPFSAEHYDLEARLLFTKSPELHGIRATYPAVLDFLVGNGFKLLTTHQRDFKDYKNATVYTFTNRCRI</sequence>
<name>A0AAD5XLQ9_9FUNG</name>
<organism evidence="1 2">
    <name type="scientific">Geranomyces variabilis</name>
    <dbReference type="NCBI Taxonomy" id="109894"/>
    <lineage>
        <taxon>Eukaryota</taxon>
        <taxon>Fungi</taxon>
        <taxon>Fungi incertae sedis</taxon>
        <taxon>Chytridiomycota</taxon>
        <taxon>Chytridiomycota incertae sedis</taxon>
        <taxon>Chytridiomycetes</taxon>
        <taxon>Spizellomycetales</taxon>
        <taxon>Powellomycetaceae</taxon>
        <taxon>Geranomyces</taxon>
    </lineage>
</organism>
<proteinExistence type="predicted"/>
<reference evidence="1" key="1">
    <citation type="submission" date="2020-05" db="EMBL/GenBank/DDBJ databases">
        <title>Phylogenomic resolution of chytrid fungi.</title>
        <authorList>
            <person name="Stajich J.E."/>
            <person name="Amses K."/>
            <person name="Simmons R."/>
            <person name="Seto K."/>
            <person name="Myers J."/>
            <person name="Bonds A."/>
            <person name="Quandt C.A."/>
            <person name="Barry K."/>
            <person name="Liu P."/>
            <person name="Grigoriev I."/>
            <person name="Longcore J.E."/>
            <person name="James T.Y."/>
        </authorList>
    </citation>
    <scope>NUCLEOTIDE SEQUENCE</scope>
    <source>
        <strain evidence="1">JEL0379</strain>
    </source>
</reference>
<dbReference type="Proteomes" id="UP001212152">
    <property type="component" value="Unassembled WGS sequence"/>
</dbReference>